<sequence length="269" mass="30647">MISTTSSTRSKSKKIASSNDETPNNDLLAAFAPIKQSRSAIPCFKPSNRNIQVNNSAKTIKKNKDISEKVNIVRKETSMVVVEIPTCDYSNTDNNKNHESSSKSFTILTLSTRQFKGDFTMNDKEQERTKRKNSVGPNIMSWLEEMLYKIMQYAKVVYKKVISANKAAAHTENAINKFIKEYKSFGEKNDIDCNNEVVKGSAKKKLSWYTTILIKSCNDLFLADKNPTNNTMKDTIYTALSDEHPNEIKKIESNKDRWLKYWSAVLQSL</sequence>
<reference evidence="2" key="1">
    <citation type="submission" date="2022-08" db="EMBL/GenBank/DDBJ databases">
        <authorList>
            <person name="Kallberg Y."/>
            <person name="Tangrot J."/>
            <person name="Rosling A."/>
        </authorList>
    </citation>
    <scope>NUCLEOTIDE SEQUENCE</scope>
    <source>
        <strain evidence="2">Wild A</strain>
    </source>
</reference>
<dbReference type="OrthoDB" id="2414645at2759"/>
<feature type="non-terminal residue" evidence="2">
    <location>
        <position position="269"/>
    </location>
</feature>
<evidence type="ECO:0000313" key="2">
    <source>
        <dbReference type="EMBL" id="CAI2186688.1"/>
    </source>
</evidence>
<comment type="caution">
    <text evidence="2">The sequence shown here is derived from an EMBL/GenBank/DDBJ whole genome shotgun (WGS) entry which is preliminary data.</text>
</comment>
<evidence type="ECO:0000313" key="3">
    <source>
        <dbReference type="Proteomes" id="UP001153678"/>
    </source>
</evidence>
<keyword evidence="3" id="KW-1185">Reference proteome</keyword>
<protein>
    <submittedName>
        <fullName evidence="2">4678_t:CDS:1</fullName>
    </submittedName>
</protein>
<organism evidence="2 3">
    <name type="scientific">Funneliformis geosporum</name>
    <dbReference type="NCBI Taxonomy" id="1117311"/>
    <lineage>
        <taxon>Eukaryota</taxon>
        <taxon>Fungi</taxon>
        <taxon>Fungi incertae sedis</taxon>
        <taxon>Mucoromycota</taxon>
        <taxon>Glomeromycotina</taxon>
        <taxon>Glomeromycetes</taxon>
        <taxon>Glomerales</taxon>
        <taxon>Glomeraceae</taxon>
        <taxon>Funneliformis</taxon>
    </lineage>
</organism>
<feature type="region of interest" description="Disordered" evidence="1">
    <location>
        <begin position="1"/>
        <end position="25"/>
    </location>
</feature>
<name>A0A9W4SZM5_9GLOM</name>
<evidence type="ECO:0000256" key="1">
    <source>
        <dbReference type="SAM" id="MobiDB-lite"/>
    </source>
</evidence>
<dbReference type="Proteomes" id="UP001153678">
    <property type="component" value="Unassembled WGS sequence"/>
</dbReference>
<proteinExistence type="predicted"/>
<gene>
    <name evidence="2" type="ORF">FWILDA_LOCUS12702</name>
</gene>
<accession>A0A9W4SZM5</accession>
<dbReference type="EMBL" id="CAMKVN010004266">
    <property type="protein sequence ID" value="CAI2186688.1"/>
    <property type="molecule type" value="Genomic_DNA"/>
</dbReference>
<dbReference type="AlphaFoldDB" id="A0A9W4SZM5"/>